<evidence type="ECO:0000256" key="1">
    <source>
        <dbReference type="ARBA" id="ARBA00022729"/>
    </source>
</evidence>
<sequence>MMRKFWKVVIAGLLALVAVTNLSACARTTAKNSWPRIEKTKKVVIGLDDTFVPMGFREKNGSLEGFDIDLARAVFKRYGIKADFQTIDWSMKETELRNQTIDLIWNGYTVTPQRKKQVLMSHSYLKNYQVLVTKRSDNIKSFADMAGKTVGAQTDSSGAADIDAEPKKLKDIVKGKQPVLYDTYDKAFIDLNAGRIQGIAIDGVYARYYVAHQPNPKKYRIVNGTFPAEQFAVGMRKGDTELDAKINAGLKALKKNGTIAKLQRKWFGTATN</sequence>
<dbReference type="PANTHER" id="PTHR35936">
    <property type="entry name" value="MEMBRANE-BOUND LYTIC MUREIN TRANSGLYCOSYLASE F"/>
    <property type="match status" value="1"/>
</dbReference>
<dbReference type="EMBL" id="AYZK01000001">
    <property type="protein sequence ID" value="KRM87920.1"/>
    <property type="molecule type" value="Genomic_DNA"/>
</dbReference>
<keyword evidence="1 2" id="KW-0732">Signal</keyword>
<feature type="chain" id="PRO_5006415646" evidence="2">
    <location>
        <begin position="27"/>
        <end position="272"/>
    </location>
</feature>
<dbReference type="PATRIC" id="fig|1423810.4.peg.202"/>
<evidence type="ECO:0000313" key="4">
    <source>
        <dbReference type="EMBL" id="KRM87920.1"/>
    </source>
</evidence>
<evidence type="ECO:0000313" key="5">
    <source>
        <dbReference type="Proteomes" id="UP000051789"/>
    </source>
</evidence>
<name>A0A0R2C985_9LACO</name>
<dbReference type="InterPro" id="IPR001638">
    <property type="entry name" value="Solute-binding_3/MltF_N"/>
</dbReference>
<dbReference type="AlphaFoldDB" id="A0A0R2C985"/>
<evidence type="ECO:0000256" key="2">
    <source>
        <dbReference type="SAM" id="SignalP"/>
    </source>
</evidence>
<dbReference type="CDD" id="cd00996">
    <property type="entry name" value="PBP2_AatB_like"/>
    <property type="match status" value="1"/>
</dbReference>
<feature type="domain" description="Solute-binding protein family 3/N-terminal" evidence="3">
    <location>
        <begin position="42"/>
        <end position="270"/>
    </location>
</feature>
<dbReference type="SMART" id="SM00062">
    <property type="entry name" value="PBPb"/>
    <property type="match status" value="1"/>
</dbReference>
<gene>
    <name evidence="4" type="ORF">FD19_GL000198</name>
</gene>
<keyword evidence="5" id="KW-1185">Reference proteome</keyword>
<dbReference type="Proteomes" id="UP000051789">
    <property type="component" value="Unassembled WGS sequence"/>
</dbReference>
<proteinExistence type="predicted"/>
<reference evidence="4 5" key="1">
    <citation type="journal article" date="2015" name="Genome Announc.">
        <title>Expanding the biotechnology potential of lactobacilli through comparative genomics of 213 strains and associated genera.</title>
        <authorList>
            <person name="Sun Z."/>
            <person name="Harris H.M."/>
            <person name="McCann A."/>
            <person name="Guo C."/>
            <person name="Argimon S."/>
            <person name="Zhang W."/>
            <person name="Yang X."/>
            <person name="Jeffery I.B."/>
            <person name="Cooney J.C."/>
            <person name="Kagawa T.F."/>
            <person name="Liu W."/>
            <person name="Song Y."/>
            <person name="Salvetti E."/>
            <person name="Wrobel A."/>
            <person name="Rasinkangas P."/>
            <person name="Parkhill J."/>
            <person name="Rea M.C."/>
            <person name="O'Sullivan O."/>
            <person name="Ritari J."/>
            <person name="Douillard F.P."/>
            <person name="Paul Ross R."/>
            <person name="Yang R."/>
            <person name="Briner A.E."/>
            <person name="Felis G.E."/>
            <person name="de Vos W.M."/>
            <person name="Barrangou R."/>
            <person name="Klaenhammer T.R."/>
            <person name="Caufield P.W."/>
            <person name="Cui Y."/>
            <person name="Zhang H."/>
            <person name="O'Toole P.W."/>
        </authorList>
    </citation>
    <scope>NUCLEOTIDE SEQUENCE [LARGE SCALE GENOMIC DNA]</scope>
    <source>
        <strain evidence="4 5">DSM 22698</strain>
    </source>
</reference>
<feature type="signal peptide" evidence="2">
    <location>
        <begin position="1"/>
        <end position="26"/>
    </location>
</feature>
<accession>A0A0R2C985</accession>
<dbReference type="Pfam" id="PF00497">
    <property type="entry name" value="SBP_bac_3"/>
    <property type="match status" value="1"/>
</dbReference>
<evidence type="ECO:0000259" key="3">
    <source>
        <dbReference type="SMART" id="SM00062"/>
    </source>
</evidence>
<organism evidence="4 5">
    <name type="scientific">Lacticaseibacillus thailandensis DSM 22698 = JCM 13996</name>
    <dbReference type="NCBI Taxonomy" id="1423810"/>
    <lineage>
        <taxon>Bacteria</taxon>
        <taxon>Bacillati</taxon>
        <taxon>Bacillota</taxon>
        <taxon>Bacilli</taxon>
        <taxon>Lactobacillales</taxon>
        <taxon>Lactobacillaceae</taxon>
        <taxon>Lacticaseibacillus</taxon>
    </lineage>
</organism>
<dbReference type="Gene3D" id="3.40.190.10">
    <property type="entry name" value="Periplasmic binding protein-like II"/>
    <property type="match status" value="2"/>
</dbReference>
<dbReference type="SUPFAM" id="SSF53850">
    <property type="entry name" value="Periplasmic binding protein-like II"/>
    <property type="match status" value="1"/>
</dbReference>
<dbReference type="PANTHER" id="PTHR35936:SF34">
    <property type="entry name" value="ABC TRANSPORTER EXTRACELLULAR-BINDING PROTEIN YCKB-RELATED"/>
    <property type="match status" value="1"/>
</dbReference>
<comment type="caution">
    <text evidence="4">The sequence shown here is derived from an EMBL/GenBank/DDBJ whole genome shotgun (WGS) entry which is preliminary data.</text>
</comment>
<dbReference type="STRING" id="1423810.FD19_GL000198"/>
<protein>
    <submittedName>
        <fullName evidence="4">Glutamine ABC transporter substrate-binding protein</fullName>
    </submittedName>
</protein>